<evidence type="ECO:0000313" key="4">
    <source>
        <dbReference type="Proteomes" id="UP000593567"/>
    </source>
</evidence>
<dbReference type="AlphaFoldDB" id="A0A7J7JFP7"/>
<comment type="caution">
    <text evidence="3">The sequence shown here is derived from an EMBL/GenBank/DDBJ whole genome shotgun (WGS) entry which is preliminary data.</text>
</comment>
<evidence type="ECO:0000256" key="1">
    <source>
        <dbReference type="ARBA" id="ARBA00022741"/>
    </source>
</evidence>
<reference evidence="3" key="1">
    <citation type="submission" date="2020-06" db="EMBL/GenBank/DDBJ databases">
        <title>Draft genome of Bugula neritina, a colonial animal packing powerful symbionts and potential medicines.</title>
        <authorList>
            <person name="Rayko M."/>
        </authorList>
    </citation>
    <scope>NUCLEOTIDE SEQUENCE [LARGE SCALE GENOMIC DNA]</scope>
    <source>
        <strain evidence="3">Kwan_BN1</strain>
    </source>
</reference>
<keyword evidence="4" id="KW-1185">Reference proteome</keyword>
<keyword evidence="2" id="KW-0067">ATP-binding</keyword>
<dbReference type="EMBL" id="VXIV02002521">
    <property type="protein sequence ID" value="KAF6024877.1"/>
    <property type="molecule type" value="Genomic_DNA"/>
</dbReference>
<organism evidence="3 4">
    <name type="scientific">Bugula neritina</name>
    <name type="common">Brown bryozoan</name>
    <name type="synonym">Sertularia neritina</name>
    <dbReference type="NCBI Taxonomy" id="10212"/>
    <lineage>
        <taxon>Eukaryota</taxon>
        <taxon>Metazoa</taxon>
        <taxon>Spiralia</taxon>
        <taxon>Lophotrochozoa</taxon>
        <taxon>Bryozoa</taxon>
        <taxon>Gymnolaemata</taxon>
        <taxon>Cheilostomatida</taxon>
        <taxon>Flustrina</taxon>
        <taxon>Buguloidea</taxon>
        <taxon>Bugulidae</taxon>
        <taxon>Bugula</taxon>
    </lineage>
</organism>
<dbReference type="PANTHER" id="PTHR16305:SF28">
    <property type="entry name" value="GUANYLATE CYCLASE DOMAIN-CONTAINING PROTEIN"/>
    <property type="match status" value="1"/>
</dbReference>
<dbReference type="OrthoDB" id="194468at2759"/>
<evidence type="ECO:0000256" key="2">
    <source>
        <dbReference type="ARBA" id="ARBA00022840"/>
    </source>
</evidence>
<gene>
    <name evidence="3" type="ORF">EB796_016820</name>
</gene>
<dbReference type="GO" id="GO:0005524">
    <property type="term" value="F:ATP binding"/>
    <property type="evidence" value="ECO:0007669"/>
    <property type="project" value="UniProtKB-KW"/>
</dbReference>
<name>A0A7J7JFP7_BUGNE</name>
<dbReference type="Proteomes" id="UP000593567">
    <property type="component" value="Unassembled WGS sequence"/>
</dbReference>
<sequence>MVSCDNETYSHSRLRQHHFRDVPVKELKGLTDVGVIREYTEDSTHISFLATPLSRSKKPMVAREKEIELYNETVHSLITAKHNVEKTASSLKEIAESGSQAIEGTTSTTSNIATDLDSVPKKNLLLYEGAPDSGTTRLLSEIATIAGKTKELMTTDFTMTSNDLYRSCLGIRTILASLLKLPYEDGKAKERLKVLRSLLLLEYDKEEVNGIIKCLEDMLILANHIEESRAEPLTSVDDEDSEVVLQVLESVFNLVMEQQKKFYVLIIDEAEHLDGMSWKFIQLLSGRSDVLVVMSYKSLADLLATAMVQATVISHTSTVSSTILAMMNYEKSTPVHYIDEFLELPTLHRCRVESLPPDVLAIVACQMINVSAIPVELEQ</sequence>
<dbReference type="GO" id="GO:0005737">
    <property type="term" value="C:cytoplasm"/>
    <property type="evidence" value="ECO:0007669"/>
    <property type="project" value="TreeGrafter"/>
</dbReference>
<proteinExistence type="predicted"/>
<protein>
    <submittedName>
        <fullName evidence="3">ADCY10</fullName>
    </submittedName>
</protein>
<evidence type="ECO:0000313" key="3">
    <source>
        <dbReference type="EMBL" id="KAF6024877.1"/>
    </source>
</evidence>
<accession>A0A7J7JFP7</accession>
<dbReference type="PANTHER" id="PTHR16305">
    <property type="entry name" value="TESTICULAR SOLUBLE ADENYLYL CYCLASE"/>
    <property type="match status" value="1"/>
</dbReference>
<keyword evidence="1" id="KW-0547">Nucleotide-binding</keyword>
<dbReference type="GO" id="GO:0004016">
    <property type="term" value="F:adenylate cyclase activity"/>
    <property type="evidence" value="ECO:0007669"/>
    <property type="project" value="TreeGrafter"/>
</dbReference>